<evidence type="ECO:0000313" key="5">
    <source>
        <dbReference type="EMBL" id="PNR53017.1"/>
    </source>
</evidence>
<dbReference type="Gramene" id="Pp3c6_23740V3.2">
    <property type="protein sequence ID" value="PAC:32975347.CDS.1"/>
    <property type="gene ID" value="Pp3c6_23740"/>
</dbReference>
<dbReference type="Gene3D" id="1.10.238.10">
    <property type="entry name" value="EF-hand"/>
    <property type="match status" value="2"/>
</dbReference>
<keyword evidence="2" id="KW-0677">Repeat</keyword>
<dbReference type="FunFam" id="1.10.238.10:FF:000003">
    <property type="entry name" value="Calmodulin A"/>
    <property type="match status" value="1"/>
</dbReference>
<evidence type="ECO:0000313" key="7">
    <source>
        <dbReference type="Proteomes" id="UP000006727"/>
    </source>
</evidence>
<evidence type="ECO:0000256" key="3">
    <source>
        <dbReference type="ARBA" id="ARBA00022837"/>
    </source>
</evidence>
<dbReference type="SMART" id="SM00054">
    <property type="entry name" value="EFh"/>
    <property type="match status" value="4"/>
</dbReference>
<reference evidence="6" key="3">
    <citation type="submission" date="2020-12" db="UniProtKB">
        <authorList>
            <consortium name="EnsemblPlants"/>
        </authorList>
    </citation>
    <scope>IDENTIFICATION</scope>
</reference>
<dbReference type="InterPro" id="IPR011992">
    <property type="entry name" value="EF-hand-dom_pair"/>
</dbReference>
<keyword evidence="7" id="KW-1185">Reference proteome</keyword>
<dbReference type="STRING" id="3218.A0A2K1KGW5"/>
<feature type="domain" description="EF-hand" evidence="4">
    <location>
        <begin position="180"/>
        <end position="215"/>
    </location>
</feature>
<dbReference type="PANTHER" id="PTHR23048:SF0">
    <property type="entry name" value="CALMODULIN LIKE 3"/>
    <property type="match status" value="1"/>
</dbReference>
<name>A0A2K1KGW5_PHYPA</name>
<feature type="domain" description="EF-hand" evidence="4">
    <location>
        <begin position="103"/>
        <end position="138"/>
    </location>
</feature>
<dbReference type="FunFam" id="1.10.238.10:FF:000089">
    <property type="entry name" value="calmodulin-like protein 3"/>
    <property type="match status" value="1"/>
</dbReference>
<dbReference type="EnsemblPlants" id="Pp3c6_23740V3.1">
    <property type="protein sequence ID" value="PAC:32975346.CDS.1"/>
    <property type="gene ID" value="Pp3c6_23740"/>
</dbReference>
<evidence type="ECO:0000256" key="1">
    <source>
        <dbReference type="ARBA" id="ARBA00022723"/>
    </source>
</evidence>
<gene>
    <name evidence="6" type="primary">LOC112283084</name>
    <name evidence="5" type="ORF">PHYPA_009392</name>
</gene>
<dbReference type="InterPro" id="IPR050230">
    <property type="entry name" value="CALM/Myosin/TropC-like"/>
</dbReference>
<dbReference type="EMBL" id="ABEU02000006">
    <property type="protein sequence ID" value="PNR53017.1"/>
    <property type="molecule type" value="Genomic_DNA"/>
</dbReference>
<evidence type="ECO:0000256" key="2">
    <source>
        <dbReference type="ARBA" id="ARBA00022737"/>
    </source>
</evidence>
<dbReference type="PROSITE" id="PS50222">
    <property type="entry name" value="EF_HAND_2"/>
    <property type="match status" value="4"/>
</dbReference>
<feature type="domain" description="EF-hand" evidence="4">
    <location>
        <begin position="139"/>
        <end position="174"/>
    </location>
</feature>
<dbReference type="GO" id="GO:0005509">
    <property type="term" value="F:calcium ion binding"/>
    <property type="evidence" value="ECO:0007669"/>
    <property type="project" value="InterPro"/>
</dbReference>
<dbReference type="Proteomes" id="UP000006727">
    <property type="component" value="Chromosome 6"/>
</dbReference>
<feature type="domain" description="EF-hand" evidence="4">
    <location>
        <begin position="216"/>
        <end position="251"/>
    </location>
</feature>
<dbReference type="GeneID" id="112283084"/>
<accession>A0A2K1KGW5</accession>
<dbReference type="PaxDb" id="3218-PP1S103_21V6.1"/>
<evidence type="ECO:0000259" key="4">
    <source>
        <dbReference type="PROSITE" id="PS50222"/>
    </source>
</evidence>
<dbReference type="SUPFAM" id="SSF47473">
    <property type="entry name" value="EF-hand"/>
    <property type="match status" value="1"/>
</dbReference>
<dbReference type="PROSITE" id="PS00018">
    <property type="entry name" value="EF_HAND_1"/>
    <property type="match status" value="4"/>
</dbReference>
<organism evidence="5">
    <name type="scientific">Physcomitrium patens</name>
    <name type="common">Spreading-leaved earth moss</name>
    <name type="synonym">Physcomitrella patens</name>
    <dbReference type="NCBI Taxonomy" id="3218"/>
    <lineage>
        <taxon>Eukaryota</taxon>
        <taxon>Viridiplantae</taxon>
        <taxon>Streptophyta</taxon>
        <taxon>Embryophyta</taxon>
        <taxon>Bryophyta</taxon>
        <taxon>Bryophytina</taxon>
        <taxon>Bryopsida</taxon>
        <taxon>Funariidae</taxon>
        <taxon>Funariales</taxon>
        <taxon>Funariaceae</taxon>
        <taxon>Physcomitrium</taxon>
    </lineage>
</organism>
<reference evidence="5 7" key="1">
    <citation type="journal article" date="2008" name="Science">
        <title>The Physcomitrella genome reveals evolutionary insights into the conquest of land by plants.</title>
        <authorList>
            <person name="Rensing S."/>
            <person name="Lang D."/>
            <person name="Zimmer A."/>
            <person name="Terry A."/>
            <person name="Salamov A."/>
            <person name="Shapiro H."/>
            <person name="Nishiyama T."/>
            <person name="Perroud P.-F."/>
            <person name="Lindquist E."/>
            <person name="Kamisugi Y."/>
            <person name="Tanahashi T."/>
            <person name="Sakakibara K."/>
            <person name="Fujita T."/>
            <person name="Oishi K."/>
            <person name="Shin-I T."/>
            <person name="Kuroki Y."/>
            <person name="Toyoda A."/>
            <person name="Suzuki Y."/>
            <person name="Hashimoto A."/>
            <person name="Yamaguchi K."/>
            <person name="Sugano A."/>
            <person name="Kohara Y."/>
            <person name="Fujiyama A."/>
            <person name="Anterola A."/>
            <person name="Aoki S."/>
            <person name="Ashton N."/>
            <person name="Barbazuk W.B."/>
            <person name="Barker E."/>
            <person name="Bennetzen J."/>
            <person name="Bezanilla M."/>
            <person name="Blankenship R."/>
            <person name="Cho S.H."/>
            <person name="Dutcher S."/>
            <person name="Estelle M."/>
            <person name="Fawcett J.A."/>
            <person name="Gundlach H."/>
            <person name="Hanada K."/>
            <person name="Heyl A."/>
            <person name="Hicks K.A."/>
            <person name="Hugh J."/>
            <person name="Lohr M."/>
            <person name="Mayer K."/>
            <person name="Melkozernov A."/>
            <person name="Murata T."/>
            <person name="Nelson D."/>
            <person name="Pils B."/>
            <person name="Prigge M."/>
            <person name="Reiss B."/>
            <person name="Renner T."/>
            <person name="Rombauts S."/>
            <person name="Rushton P."/>
            <person name="Sanderfoot A."/>
            <person name="Schween G."/>
            <person name="Shiu S.-H."/>
            <person name="Stueber K."/>
            <person name="Theodoulou F.L."/>
            <person name="Tu H."/>
            <person name="Van de Peer Y."/>
            <person name="Verrier P.J."/>
            <person name="Waters E."/>
            <person name="Wood A."/>
            <person name="Yang L."/>
            <person name="Cove D."/>
            <person name="Cuming A."/>
            <person name="Hasebe M."/>
            <person name="Lucas S."/>
            <person name="Mishler D.B."/>
            <person name="Reski R."/>
            <person name="Grigoriev I."/>
            <person name="Quatrano R.S."/>
            <person name="Boore J.L."/>
        </authorList>
    </citation>
    <scope>NUCLEOTIDE SEQUENCE [LARGE SCALE GENOMIC DNA]</scope>
    <source>
        <strain evidence="6 7">cv. Gransden 2004</strain>
    </source>
</reference>
<dbReference type="InterPro" id="IPR002048">
    <property type="entry name" value="EF_hand_dom"/>
</dbReference>
<dbReference type="OMA" id="CRTMISS"/>
<reference evidence="5 7" key="2">
    <citation type="journal article" date="2018" name="Plant J.">
        <title>The Physcomitrella patens chromosome-scale assembly reveals moss genome structure and evolution.</title>
        <authorList>
            <person name="Lang D."/>
            <person name="Ullrich K.K."/>
            <person name="Murat F."/>
            <person name="Fuchs J."/>
            <person name="Jenkins J."/>
            <person name="Haas F.B."/>
            <person name="Piednoel M."/>
            <person name="Gundlach H."/>
            <person name="Van Bel M."/>
            <person name="Meyberg R."/>
            <person name="Vives C."/>
            <person name="Morata J."/>
            <person name="Symeonidi A."/>
            <person name="Hiss M."/>
            <person name="Muchero W."/>
            <person name="Kamisugi Y."/>
            <person name="Saleh O."/>
            <person name="Blanc G."/>
            <person name="Decker E.L."/>
            <person name="van Gessel N."/>
            <person name="Grimwood J."/>
            <person name="Hayes R.D."/>
            <person name="Graham S.W."/>
            <person name="Gunter L.E."/>
            <person name="McDaniel S.F."/>
            <person name="Hoernstein S.N.W."/>
            <person name="Larsson A."/>
            <person name="Li F.W."/>
            <person name="Perroud P.F."/>
            <person name="Phillips J."/>
            <person name="Ranjan P."/>
            <person name="Rokshar D.S."/>
            <person name="Rothfels C.J."/>
            <person name="Schneider L."/>
            <person name="Shu S."/>
            <person name="Stevenson D.W."/>
            <person name="Thummler F."/>
            <person name="Tillich M."/>
            <person name="Villarreal Aguilar J.C."/>
            <person name="Widiez T."/>
            <person name="Wong G.K."/>
            <person name="Wymore A."/>
            <person name="Zhang Y."/>
            <person name="Zimmer A.D."/>
            <person name="Quatrano R.S."/>
            <person name="Mayer K.F.X."/>
            <person name="Goodstein D."/>
            <person name="Casacuberta J.M."/>
            <person name="Vandepoele K."/>
            <person name="Reski R."/>
            <person name="Cuming A.C."/>
            <person name="Tuskan G.A."/>
            <person name="Maumus F."/>
            <person name="Salse J."/>
            <person name="Schmutz J."/>
            <person name="Rensing S.A."/>
        </authorList>
    </citation>
    <scope>NUCLEOTIDE SEQUENCE [LARGE SCALE GENOMIC DNA]</scope>
    <source>
        <strain evidence="6 7">cv. Gransden 2004</strain>
    </source>
</reference>
<keyword evidence="1" id="KW-0479">Metal-binding</keyword>
<keyword evidence="3" id="KW-0106">Calcium</keyword>
<dbReference type="RefSeq" id="XP_024377148.1">
    <property type="nucleotide sequence ID" value="XM_024521380.2"/>
</dbReference>
<dbReference type="InterPro" id="IPR018247">
    <property type="entry name" value="EF_Hand_1_Ca_BS"/>
</dbReference>
<dbReference type="CDD" id="cd00051">
    <property type="entry name" value="EFh"/>
    <property type="match status" value="2"/>
</dbReference>
<evidence type="ECO:0000313" key="6">
    <source>
        <dbReference type="EnsemblPlants" id="PAC:32975346.CDS.1"/>
    </source>
</evidence>
<proteinExistence type="predicted"/>
<dbReference type="AlphaFoldDB" id="A0A2K1KGW5"/>
<dbReference type="OrthoDB" id="26525at2759"/>
<protein>
    <recommendedName>
        <fullName evidence="4">EF-hand domain-containing protein</fullName>
    </recommendedName>
</protein>
<dbReference type="EnsemblPlants" id="Pp3c6_23740V3.2">
    <property type="protein sequence ID" value="PAC:32975347.CDS.1"/>
    <property type="gene ID" value="Pp3c6_23740"/>
</dbReference>
<sequence>MKVPFFSKSKKSQSDVHLAISSCSRGSGNVETLCSGSSSFASSSQVSSTEKKLKKMSSFSGPLDKLRKSSSFSSLTMPVRQSSGKLFSFNLMRQKSGTQTPTGYCKELTGIFKYFDKNGDGRISAAELGHVLRALGIRSSDEELEAMVREVDCDNDGFIDLDEFARLYKLTQEATSDEESEHKTLEAAFDVFDLNKDGFISATELHRVLSDLGEVLTEDDCRTMISSVDRNGDQLVDFSEFKYLMQDARVY</sequence>
<dbReference type="PANTHER" id="PTHR23048">
    <property type="entry name" value="MYOSIN LIGHT CHAIN 1, 3"/>
    <property type="match status" value="1"/>
</dbReference>
<dbReference type="Pfam" id="PF13499">
    <property type="entry name" value="EF-hand_7"/>
    <property type="match status" value="2"/>
</dbReference>
<dbReference type="Gramene" id="Pp3c6_23740V3.1">
    <property type="protein sequence ID" value="PAC:32975346.CDS.1"/>
    <property type="gene ID" value="Pp3c6_23740"/>
</dbReference>